<dbReference type="PANTHER" id="PTHR40940:SF1">
    <property type="entry name" value="PROTEIN BATD"/>
    <property type="match status" value="1"/>
</dbReference>
<keyword evidence="2" id="KW-1133">Transmembrane helix</keyword>
<dbReference type="InterPro" id="IPR025738">
    <property type="entry name" value="BatD"/>
</dbReference>
<sequence>MLVCVLWLGPAWGAEFRASVDRTQLQVHEPLLLTLSLINSDTRLRAQGVDPNIDLTRLGDAFDVGRPEASTHYNIYRGQGRSTSEIQVEIFPTRSGTLTIPAFHIDGLSSAPIEIEVLKQDAALPDEVFVRSGADVASESTWVGQQLVAWVDLYHRVALESASLGSNVETAPVQIELLPNWKLPQETRQERIDGLDYEVQRSAWAVFPNQAGPFTVELPDIWVTTQAGAQLRLPHQRLEFQVQALPPDVPADIIVGTPQLTAEPLPEAFTQYELSEWTLTLKAPVGVTTLPRLLPGIELPAGLKLFPDPARYHTQQDSSGIMDAADYSLGIMPLAAGEFELPAIRVPYFDPERGQAALVELPGRTISVAAGTLPQPASDITDTAVNAAGAAAAEVPSGIGIWHISTLVLALLWLSTLYLWRRQPNRTKVSTLSEAPAAGPAKDERQPLQQQLLAAMNSRTLEQGVQQWLQHQPDDRVVLDAVRAVQRFYYGHGEQSEADVQAKVQQALSLIKKTPVPSQSNTSDPWRAESFSQRP</sequence>
<dbReference type="EMBL" id="CP013099">
    <property type="protein sequence ID" value="ALP54633.1"/>
    <property type="molecule type" value="Genomic_DNA"/>
</dbReference>
<protein>
    <recommendedName>
        <fullName evidence="5">Protein BatD</fullName>
    </recommendedName>
</protein>
<dbReference type="STRING" id="1748243.Tel_16565"/>
<evidence type="ECO:0000313" key="3">
    <source>
        <dbReference type="EMBL" id="ALP54633.1"/>
    </source>
</evidence>
<evidence type="ECO:0000313" key="4">
    <source>
        <dbReference type="Proteomes" id="UP000055136"/>
    </source>
</evidence>
<dbReference type="PANTHER" id="PTHR40940">
    <property type="entry name" value="PROTEIN BATD-RELATED"/>
    <property type="match status" value="1"/>
</dbReference>
<feature type="compositionally biased region" description="Polar residues" evidence="1">
    <location>
        <begin position="516"/>
        <end position="535"/>
    </location>
</feature>
<evidence type="ECO:0000256" key="2">
    <source>
        <dbReference type="SAM" id="Phobius"/>
    </source>
</evidence>
<feature type="transmembrane region" description="Helical" evidence="2">
    <location>
        <begin position="400"/>
        <end position="420"/>
    </location>
</feature>
<name>A0A0S2THH5_9GAMM</name>
<dbReference type="Proteomes" id="UP000055136">
    <property type="component" value="Chromosome"/>
</dbReference>
<dbReference type="KEGG" id="tee:Tel_16565"/>
<dbReference type="AlphaFoldDB" id="A0A0S2THH5"/>
<organism evidence="3 4">
    <name type="scientific">Candidatus Tenderia electrophaga</name>
    <dbReference type="NCBI Taxonomy" id="1748243"/>
    <lineage>
        <taxon>Bacteria</taxon>
        <taxon>Pseudomonadati</taxon>
        <taxon>Pseudomonadota</taxon>
        <taxon>Gammaproteobacteria</taxon>
        <taxon>Candidatus Tenderiales</taxon>
        <taxon>Candidatus Tenderiaceae</taxon>
        <taxon>Candidatus Tenderia</taxon>
    </lineage>
</organism>
<evidence type="ECO:0008006" key="5">
    <source>
        <dbReference type="Google" id="ProtNLM"/>
    </source>
</evidence>
<dbReference type="Pfam" id="PF13584">
    <property type="entry name" value="BatD"/>
    <property type="match status" value="1"/>
</dbReference>
<reference evidence="3" key="1">
    <citation type="submission" date="2015-10" db="EMBL/GenBank/DDBJ databases">
        <title>Description of Candidatus Tenderia electrophaga gen. nov, sp. nov., an Uncultivated Electroautotroph from a Biocathode Enrichment.</title>
        <authorList>
            <person name="Eddie B.J."/>
            <person name="Malanoski A.P."/>
            <person name="Wang Z."/>
            <person name="Hall R.J."/>
            <person name="Oh S.D."/>
            <person name="Heiner C."/>
            <person name="Lin B."/>
            <person name="Strycharz-Glaven S.M."/>
        </authorList>
    </citation>
    <scope>NUCLEOTIDE SEQUENCE [LARGE SCALE GENOMIC DNA]</scope>
    <source>
        <strain evidence="3">NRL1</strain>
    </source>
</reference>
<gene>
    <name evidence="3" type="ORF">Tel_16565</name>
</gene>
<keyword evidence="2" id="KW-0812">Transmembrane</keyword>
<proteinExistence type="predicted"/>
<keyword evidence="2" id="KW-0472">Membrane</keyword>
<feature type="region of interest" description="Disordered" evidence="1">
    <location>
        <begin position="513"/>
        <end position="535"/>
    </location>
</feature>
<keyword evidence="4" id="KW-1185">Reference proteome</keyword>
<evidence type="ECO:0000256" key="1">
    <source>
        <dbReference type="SAM" id="MobiDB-lite"/>
    </source>
</evidence>
<accession>A0A0S2THH5</accession>